<dbReference type="Proteomes" id="UP000828941">
    <property type="component" value="Chromosome 3"/>
</dbReference>
<protein>
    <submittedName>
        <fullName evidence="1">Uncharacterized protein</fullName>
    </submittedName>
</protein>
<organism evidence="1 2">
    <name type="scientific">Bauhinia variegata</name>
    <name type="common">Purple orchid tree</name>
    <name type="synonym">Phanera variegata</name>
    <dbReference type="NCBI Taxonomy" id="167791"/>
    <lineage>
        <taxon>Eukaryota</taxon>
        <taxon>Viridiplantae</taxon>
        <taxon>Streptophyta</taxon>
        <taxon>Embryophyta</taxon>
        <taxon>Tracheophyta</taxon>
        <taxon>Spermatophyta</taxon>
        <taxon>Magnoliopsida</taxon>
        <taxon>eudicotyledons</taxon>
        <taxon>Gunneridae</taxon>
        <taxon>Pentapetalae</taxon>
        <taxon>rosids</taxon>
        <taxon>fabids</taxon>
        <taxon>Fabales</taxon>
        <taxon>Fabaceae</taxon>
        <taxon>Cercidoideae</taxon>
        <taxon>Cercideae</taxon>
        <taxon>Bauhiniinae</taxon>
        <taxon>Bauhinia</taxon>
    </lineage>
</organism>
<evidence type="ECO:0000313" key="2">
    <source>
        <dbReference type="Proteomes" id="UP000828941"/>
    </source>
</evidence>
<name>A0ACB9PWU7_BAUVA</name>
<proteinExistence type="predicted"/>
<comment type="caution">
    <text evidence="1">The sequence shown here is derived from an EMBL/GenBank/DDBJ whole genome shotgun (WGS) entry which is preliminary data.</text>
</comment>
<accession>A0ACB9PWU7</accession>
<keyword evidence="2" id="KW-1185">Reference proteome</keyword>
<gene>
    <name evidence="1" type="ORF">L6164_006546</name>
</gene>
<evidence type="ECO:0000313" key="1">
    <source>
        <dbReference type="EMBL" id="KAI4352277.1"/>
    </source>
</evidence>
<dbReference type="EMBL" id="CM039428">
    <property type="protein sequence ID" value="KAI4352277.1"/>
    <property type="molecule type" value="Genomic_DNA"/>
</dbReference>
<sequence length="875" mass="96444">MVFMFEQATTQVLLSALFFFVIIYSPREASSSRIASFAFAPGVEENSEANALLKWKASLDNQSQALLSSWTGTSPCNWVGITCDVSNSVSSIILQHFGLRGMLYSLSFSSFPNLHKMDISNNLFSGTIPHQIGNLSNILYLDLSNNLCGGSIPEEIGCLVGLNLLNLSNNKLSGTIPFIFGNLTQLTILRLCTNRLFGSIPSSIVNMINLNELDLSKNKFSGSIPSNMGNWTKLNMLRWHTTRLSGSIPFSIGNLINLNDLDLSRNNLSGPIPSCIGNLTKLTRLYLFKNRLSRSVPSSIGNLINLSELFLYKNKLSGPIPSTIGNLTKLTMLHWYKTRLPGSIPFSIGNLINLKELDLSENKLSDVIPSSIGNLTRLTILYLFTNRISGSIPFSIGNLIDLNELILYENNLVGPIPSSIENLTKLTILYLFTNRLSGSIPFSIGNMISLNEIALYENKISGSIPSSIGNLIKLTLNLLGKSIPSELGLLQSLQILDLSCNLLTGIIPTTLGQALRLETLNLSHNNLSGVIPSSFCEMMSLTSIDISYNQLEGPLPDIPSFRNATIAIFRNNKGLCGNISGLTACQTVKSDSYDPKSRKIMLRVLLLTLGILLLVLFVLGVAYVLRRGKRNKLNEDSEAQSQNVYFAWGFEGKRTYENLIEATEGFNNKYLIGEGGCASIYKARLPDGLVVAVKKFCSMLDGEIPNLKVFTSEIRALTEIRHRNIVKLYGFCSHPRLTFLVYEFLEGGSLDKILNNDTQSIALDWHRGMNIVKDLECEAHISDFGMAKFLKPTHPIGPHLQAPSVILPQLAYTMEVNEKCDVYSFGVLVLEILMGKHPGDIIHLLTSSLSTNHNLASKDLLDQRLSHPLNPIAGR</sequence>
<reference evidence="1 2" key="1">
    <citation type="journal article" date="2022" name="DNA Res.">
        <title>Chromosomal-level genome assembly of the orchid tree Bauhinia variegata (Leguminosae; Cercidoideae) supports the allotetraploid origin hypothesis of Bauhinia.</title>
        <authorList>
            <person name="Zhong Y."/>
            <person name="Chen Y."/>
            <person name="Zheng D."/>
            <person name="Pang J."/>
            <person name="Liu Y."/>
            <person name="Luo S."/>
            <person name="Meng S."/>
            <person name="Qian L."/>
            <person name="Wei D."/>
            <person name="Dai S."/>
            <person name="Zhou R."/>
        </authorList>
    </citation>
    <scope>NUCLEOTIDE SEQUENCE [LARGE SCALE GENOMIC DNA]</scope>
    <source>
        <strain evidence="1">BV-YZ2020</strain>
    </source>
</reference>